<accession>A0A8E2JVL7</accession>
<evidence type="ECO:0000256" key="6">
    <source>
        <dbReference type="ARBA" id="ARBA00023136"/>
    </source>
</evidence>
<feature type="transmembrane region" description="Helical" evidence="7">
    <location>
        <begin position="428"/>
        <end position="444"/>
    </location>
</feature>
<evidence type="ECO:0000313" key="9">
    <source>
        <dbReference type="EMBL" id="OCL10849.1"/>
    </source>
</evidence>
<evidence type="ECO:0000256" key="4">
    <source>
        <dbReference type="ARBA" id="ARBA00022692"/>
    </source>
</evidence>
<proteinExistence type="predicted"/>
<evidence type="ECO:0000259" key="8">
    <source>
        <dbReference type="PROSITE" id="PS50850"/>
    </source>
</evidence>
<feature type="transmembrane region" description="Helical" evidence="7">
    <location>
        <begin position="465"/>
        <end position="488"/>
    </location>
</feature>
<evidence type="ECO:0000256" key="2">
    <source>
        <dbReference type="ARBA" id="ARBA00022448"/>
    </source>
</evidence>
<gene>
    <name evidence="9" type="ORF">AOQ84DRAFT_207188</name>
</gene>
<feature type="transmembrane region" description="Helical" evidence="7">
    <location>
        <begin position="402"/>
        <end position="422"/>
    </location>
</feature>
<reference evidence="9 10" key="1">
    <citation type="journal article" date="2016" name="Nat. Commun.">
        <title>Ectomycorrhizal ecology is imprinted in the genome of the dominant symbiotic fungus Cenococcum geophilum.</title>
        <authorList>
            <consortium name="DOE Joint Genome Institute"/>
            <person name="Peter M."/>
            <person name="Kohler A."/>
            <person name="Ohm R.A."/>
            <person name="Kuo A."/>
            <person name="Krutzmann J."/>
            <person name="Morin E."/>
            <person name="Arend M."/>
            <person name="Barry K.W."/>
            <person name="Binder M."/>
            <person name="Choi C."/>
            <person name="Clum A."/>
            <person name="Copeland A."/>
            <person name="Grisel N."/>
            <person name="Haridas S."/>
            <person name="Kipfer T."/>
            <person name="LaButti K."/>
            <person name="Lindquist E."/>
            <person name="Lipzen A."/>
            <person name="Maire R."/>
            <person name="Meier B."/>
            <person name="Mihaltcheva S."/>
            <person name="Molinier V."/>
            <person name="Murat C."/>
            <person name="Poggeler S."/>
            <person name="Quandt C.A."/>
            <person name="Sperisen C."/>
            <person name="Tritt A."/>
            <person name="Tisserant E."/>
            <person name="Crous P.W."/>
            <person name="Henrissat B."/>
            <person name="Nehls U."/>
            <person name="Egli S."/>
            <person name="Spatafora J.W."/>
            <person name="Grigoriev I.V."/>
            <person name="Martin F.M."/>
        </authorList>
    </citation>
    <scope>NUCLEOTIDE SEQUENCE [LARGE SCALE GENOMIC DNA]</scope>
    <source>
        <strain evidence="9 10">CBS 207.34</strain>
    </source>
</reference>
<dbReference type="Pfam" id="PF00083">
    <property type="entry name" value="Sugar_tr"/>
    <property type="match status" value="1"/>
</dbReference>
<dbReference type="CDD" id="cd17364">
    <property type="entry name" value="MFS_PhT"/>
    <property type="match status" value="1"/>
</dbReference>
<feature type="transmembrane region" description="Helical" evidence="7">
    <location>
        <begin position="500"/>
        <end position="522"/>
    </location>
</feature>
<protein>
    <submittedName>
        <fullName evidence="9">Phosphate permease</fullName>
    </submittedName>
</protein>
<keyword evidence="4 7" id="KW-0812">Transmembrane</keyword>
<dbReference type="PROSITE" id="PS50850">
    <property type="entry name" value="MFS"/>
    <property type="match status" value="1"/>
</dbReference>
<dbReference type="GO" id="GO:0005315">
    <property type="term" value="F:phosphate transmembrane transporter activity"/>
    <property type="evidence" value="ECO:0007669"/>
    <property type="project" value="InterPro"/>
</dbReference>
<dbReference type="InterPro" id="IPR020846">
    <property type="entry name" value="MFS_dom"/>
</dbReference>
<evidence type="ECO:0000256" key="1">
    <source>
        <dbReference type="ARBA" id="ARBA00004141"/>
    </source>
</evidence>
<keyword evidence="3" id="KW-0592">Phosphate transport</keyword>
<dbReference type="NCBIfam" id="TIGR00887">
    <property type="entry name" value="2A0109"/>
    <property type="match status" value="1"/>
</dbReference>
<keyword evidence="5 7" id="KW-1133">Transmembrane helix</keyword>
<sequence length="581" mass="64266">MLSFHRVGNSAYRDVPGVYSHIMDPNERRRMALAEIDKAPFGWYHARLIVVTGVGFFTDAYSLFAINLTTTMLGIVFWQKSHGGTIPHNSDTAIKVASSAGAVIGQVVFGYLADLLGRKKMYGIELMMIISATLAQALCSPSKAISFVGVLIFWRVAMGIGIGGDYPLSAVITAEFASTRWRGAIVAAVFAMQGIGQFAAAVMALVVTVAYKKTLEPVQAVGECHEECIKAVDTMWRIIIGFGGVPGWFALYYRLTIPETPRYTFDVLYDIEKAAVDTRRYRSGKKGEGYTDRLRQARARQDMMKYRTPRPTVGEVVRYFSNWTTFMRLVGTAGSWFFLDVAFYGLNLNSSSVLSVIGFTSTENIYQQLRNAAVGQLVLICAGSIPGYWFTVATIDWLGRRIIQIAGFLILTILFAVIGFHFEDLTKGSLLALYVLAQFFFNWGPNATTFISPGEVFPTRIRCTAHGISAAFGKIGAIIAQVGFAPMVNKGATKNDPSPWLHGVMQIFALFMFCGMLTSFLVPETKRRTLEEIAGERSDSTVYELQFVSQFFSPAASREGKKRLSGNWTLRGLANKYLNLD</sequence>
<organism evidence="9 10">
    <name type="scientific">Glonium stellatum</name>
    <dbReference type="NCBI Taxonomy" id="574774"/>
    <lineage>
        <taxon>Eukaryota</taxon>
        <taxon>Fungi</taxon>
        <taxon>Dikarya</taxon>
        <taxon>Ascomycota</taxon>
        <taxon>Pezizomycotina</taxon>
        <taxon>Dothideomycetes</taxon>
        <taxon>Pleosporomycetidae</taxon>
        <taxon>Gloniales</taxon>
        <taxon>Gloniaceae</taxon>
        <taxon>Glonium</taxon>
    </lineage>
</organism>
<dbReference type="OrthoDB" id="433512at2759"/>
<dbReference type="GO" id="GO:0016020">
    <property type="term" value="C:membrane"/>
    <property type="evidence" value="ECO:0007669"/>
    <property type="project" value="UniProtKB-SubCell"/>
</dbReference>
<comment type="subcellular location">
    <subcellularLocation>
        <location evidence="1">Membrane</location>
        <topology evidence="1">Multi-pass membrane protein</topology>
    </subcellularLocation>
</comment>
<dbReference type="SUPFAM" id="SSF103473">
    <property type="entry name" value="MFS general substrate transporter"/>
    <property type="match status" value="1"/>
</dbReference>
<dbReference type="Gene3D" id="1.20.1250.20">
    <property type="entry name" value="MFS general substrate transporter like domains"/>
    <property type="match status" value="2"/>
</dbReference>
<dbReference type="InterPro" id="IPR004738">
    <property type="entry name" value="Phos_permease"/>
</dbReference>
<feature type="transmembrane region" description="Helical" evidence="7">
    <location>
        <begin position="184"/>
        <end position="211"/>
    </location>
</feature>
<dbReference type="GO" id="GO:0006817">
    <property type="term" value="P:phosphate ion transport"/>
    <property type="evidence" value="ECO:0007669"/>
    <property type="project" value="UniProtKB-KW"/>
</dbReference>
<keyword evidence="6 7" id="KW-0472">Membrane</keyword>
<keyword evidence="2" id="KW-0813">Transport</keyword>
<dbReference type="EMBL" id="KV749150">
    <property type="protein sequence ID" value="OCL10849.1"/>
    <property type="molecule type" value="Genomic_DNA"/>
</dbReference>
<feature type="transmembrane region" description="Helical" evidence="7">
    <location>
        <begin position="96"/>
        <end position="114"/>
    </location>
</feature>
<feature type="transmembrane region" description="Helical" evidence="7">
    <location>
        <begin position="144"/>
        <end position="163"/>
    </location>
</feature>
<dbReference type="AlphaFoldDB" id="A0A8E2JVL7"/>
<dbReference type="InterPro" id="IPR036259">
    <property type="entry name" value="MFS_trans_sf"/>
</dbReference>
<evidence type="ECO:0000256" key="5">
    <source>
        <dbReference type="ARBA" id="ARBA00022989"/>
    </source>
</evidence>
<feature type="transmembrane region" description="Helical" evidence="7">
    <location>
        <begin position="235"/>
        <end position="253"/>
    </location>
</feature>
<dbReference type="PROSITE" id="PS00216">
    <property type="entry name" value="SUGAR_TRANSPORT_1"/>
    <property type="match status" value="1"/>
</dbReference>
<feature type="transmembrane region" description="Helical" evidence="7">
    <location>
        <begin position="372"/>
        <end position="390"/>
    </location>
</feature>
<evidence type="ECO:0000313" key="10">
    <source>
        <dbReference type="Proteomes" id="UP000250140"/>
    </source>
</evidence>
<dbReference type="InterPro" id="IPR005828">
    <property type="entry name" value="MFS_sugar_transport-like"/>
</dbReference>
<name>A0A8E2JVL7_9PEZI</name>
<evidence type="ECO:0000256" key="7">
    <source>
        <dbReference type="SAM" id="Phobius"/>
    </source>
</evidence>
<dbReference type="InterPro" id="IPR005829">
    <property type="entry name" value="Sugar_transporter_CS"/>
</dbReference>
<feature type="transmembrane region" description="Helical" evidence="7">
    <location>
        <begin position="121"/>
        <end position="138"/>
    </location>
</feature>
<feature type="domain" description="Major facilitator superfamily (MFS) profile" evidence="8">
    <location>
        <begin position="48"/>
        <end position="527"/>
    </location>
</feature>
<evidence type="ECO:0000256" key="3">
    <source>
        <dbReference type="ARBA" id="ARBA00022592"/>
    </source>
</evidence>
<dbReference type="PANTHER" id="PTHR24064">
    <property type="entry name" value="SOLUTE CARRIER FAMILY 22 MEMBER"/>
    <property type="match status" value="1"/>
</dbReference>
<keyword evidence="10" id="KW-1185">Reference proteome</keyword>
<feature type="transmembrane region" description="Helical" evidence="7">
    <location>
        <begin position="48"/>
        <end position="76"/>
    </location>
</feature>
<dbReference type="Proteomes" id="UP000250140">
    <property type="component" value="Unassembled WGS sequence"/>
</dbReference>